<dbReference type="EMBL" id="BALE01000002">
    <property type="protein sequence ID" value="GAN52723.1"/>
    <property type="molecule type" value="Genomic_DNA"/>
</dbReference>
<sequence>MTEPFLSGRITRIGVCFGTAILTPRGGVACERLVPGDVVLTASGEEVRIDAIETWDATDENWPILICAHALAEGVPAADLFLAPDTALLDPQDASLSPTAAIAAHALSGLPTVIASHGGQGASYRALRFGNPGVTYLAEGLALCADSGQRAADATALRTMIDARAPFSAGQVRRESPQPVGHLDEAGREHVRGWARWESDGAAVGIRVACNGMTLAHGEATAFRPDLAACGLGDGHSGFTIALPAGLDPARHHLIQACCDLTGTDLAGSPWFVPRDAQAASLLPARQAADPLPDDPGQGHLDQAERGRIRGWARLRDRDEPAVILIHVDGRPIGRVVANGFRADLMHAGIGSARHGFDIELASPLSPLRAHLVEAVFADTGTALPGSPIRIPKASGFDAALAAILEAALDALDDESARNAALAWLNNAQERLRQEIADVQTDRETRARSRRRRRTRGAVVEPPRPRVLVIDECVPVPGRDAGSQALLSHIRSLQRLGHDVGFVAATETAIESEVLRDLGVTQYREPVYRGVEDVLRRHANGMEVVYSHRMYAASAYLTLARRAMPRARLIFSVADLHHLRLDRQAAVEGRPELRAAARRARLEECTAIWQAHATLTHSSHEAAYLRRTVPGARIEDVPWEVPLGAALPDWNDRTGIAFLGHYAHEPNMDAAEWLVRSIMPQVWRAAPRLRCVLAGSAMNARVRALAGPDVVLMADVPDLADLWRSTRLSVAPLRYGAGVKGKIIESFAAGIPCVMTPEGAEGLDLPAPLRMLVADGADALAERIVALHGDAVACAELAVAAREYVTSRFSADAVDAALARAIRLAPARATTPMDRPA</sequence>
<keyword evidence="3" id="KW-1185">Reference proteome</keyword>
<dbReference type="Pfam" id="PF13403">
    <property type="entry name" value="Hint_2"/>
    <property type="match status" value="1"/>
</dbReference>
<protein>
    <submittedName>
        <fullName evidence="2">Outer membrane protein</fullName>
    </submittedName>
</protein>
<dbReference type="OrthoDB" id="9807209at2"/>
<organism evidence="2 3">
    <name type="scientific">Tanticharoenia sakaeratensis NBRC 103193</name>
    <dbReference type="NCBI Taxonomy" id="1231623"/>
    <lineage>
        <taxon>Bacteria</taxon>
        <taxon>Pseudomonadati</taxon>
        <taxon>Pseudomonadota</taxon>
        <taxon>Alphaproteobacteria</taxon>
        <taxon>Acetobacterales</taxon>
        <taxon>Acetobacteraceae</taxon>
        <taxon>Tanticharoenia</taxon>
    </lineage>
</organism>
<dbReference type="InterPro" id="IPR028992">
    <property type="entry name" value="Hedgehog/Intein_dom"/>
</dbReference>
<evidence type="ECO:0000313" key="2">
    <source>
        <dbReference type="EMBL" id="GAN52723.1"/>
    </source>
</evidence>
<gene>
    <name evidence="2" type="ORF">Tasa_002_003</name>
</gene>
<dbReference type="SUPFAM" id="SSF53756">
    <property type="entry name" value="UDP-Glycosyltransferase/glycogen phosphorylase"/>
    <property type="match status" value="1"/>
</dbReference>
<evidence type="ECO:0000259" key="1">
    <source>
        <dbReference type="Pfam" id="PF13403"/>
    </source>
</evidence>
<dbReference type="RefSeq" id="WP_158507500.1">
    <property type="nucleotide sequence ID" value="NZ_BALE01000002.1"/>
</dbReference>
<dbReference type="Pfam" id="PF13692">
    <property type="entry name" value="Glyco_trans_1_4"/>
    <property type="match status" value="1"/>
</dbReference>
<dbReference type="STRING" id="1231623.Tasa_002_003"/>
<accession>A0A0D6MHH5</accession>
<dbReference type="Gene3D" id="3.40.50.2000">
    <property type="entry name" value="Glycogen Phosphorylase B"/>
    <property type="match status" value="1"/>
</dbReference>
<comment type="caution">
    <text evidence="2">The sequence shown here is derived from an EMBL/GenBank/DDBJ whole genome shotgun (WGS) entry which is preliminary data.</text>
</comment>
<feature type="domain" description="Hedgehog/Intein (Hint)" evidence="1">
    <location>
        <begin position="17"/>
        <end position="135"/>
    </location>
</feature>
<evidence type="ECO:0000313" key="3">
    <source>
        <dbReference type="Proteomes" id="UP000032679"/>
    </source>
</evidence>
<dbReference type="Proteomes" id="UP000032679">
    <property type="component" value="Unassembled WGS sequence"/>
</dbReference>
<dbReference type="AlphaFoldDB" id="A0A0D6MHH5"/>
<proteinExistence type="predicted"/>
<name>A0A0D6MHH5_9PROT</name>
<reference evidence="2 3" key="1">
    <citation type="submission" date="2012-10" db="EMBL/GenBank/DDBJ databases">
        <title>Genome sequencing of Tanticharoenia sakaeratensis NBRC 103193.</title>
        <authorList>
            <person name="Azuma Y."/>
            <person name="Hadano H."/>
            <person name="Hirakawa H."/>
            <person name="Matsushita K."/>
        </authorList>
    </citation>
    <scope>NUCLEOTIDE SEQUENCE [LARGE SCALE GENOMIC DNA]</scope>
    <source>
        <strain evidence="2 3">NBRC 103193</strain>
    </source>
</reference>